<sequence length="522" mass="57223">MNFDVAPVEAVTREFLAIILAGFGNELLPLTGDNGDEPCPKALLPISNRPMLDYALSWVEQSGIKDVLLICPSTHRPSISHYIHSQSSSASFSSVHIDLQTFDESQELSVGTCSVLKHFSARIQEDFVLLPCDFIPPPSLPLSKLLNKFRTDTTSDGSIVTTFWFEPPRADKGATPDEWGSASLSTPIAWDDLSGTLLYVDTPDDVDHNGEELELRMSLLSRSPRVKLSAKLQDSHVYVCKRAVLDVLQQKHQVDSLREDFFPWLCKIQYQQTKRAKYGHVLGALANSVSHSISMKHSTLHSNNIARVKAISITHPTSNSSPLQQSRELGYSIPPSPADSDDDRTVYTSLRVGVVIHRAESGFAIRANTLPSFLEANRHFLADTPYTLPSDPQKRALIDQKAAISADSTVGDFTRVEERASIKKSVIGKHCTIGKMVKIVGCVLMDHCVVSDGAKLEGCILGKNTIVGSKAELVKCVTQGGYEVRENETFRNEKLDVSDWAADPDGSDEEDEGTGGGESSDE</sequence>
<organism evidence="1 2">
    <name type="scientific">Leucogyrophana mollusca</name>
    <dbReference type="NCBI Taxonomy" id="85980"/>
    <lineage>
        <taxon>Eukaryota</taxon>
        <taxon>Fungi</taxon>
        <taxon>Dikarya</taxon>
        <taxon>Basidiomycota</taxon>
        <taxon>Agaricomycotina</taxon>
        <taxon>Agaricomycetes</taxon>
        <taxon>Agaricomycetidae</taxon>
        <taxon>Boletales</taxon>
        <taxon>Boletales incertae sedis</taxon>
        <taxon>Leucogyrophana</taxon>
    </lineage>
</organism>
<keyword evidence="2" id="KW-1185">Reference proteome</keyword>
<proteinExistence type="predicted"/>
<name>A0ACB8BQH1_9AGAM</name>
<dbReference type="EMBL" id="MU266371">
    <property type="protein sequence ID" value="KAH7927118.1"/>
    <property type="molecule type" value="Genomic_DNA"/>
</dbReference>
<gene>
    <name evidence="1" type="ORF">BV22DRAFT_301994</name>
</gene>
<accession>A0ACB8BQH1</accession>
<dbReference type="Proteomes" id="UP000790709">
    <property type="component" value="Unassembled WGS sequence"/>
</dbReference>
<protein>
    <submittedName>
        <fullName evidence="1">Uncharacterized protein</fullName>
    </submittedName>
</protein>
<comment type="caution">
    <text evidence="1">The sequence shown here is derived from an EMBL/GenBank/DDBJ whole genome shotgun (WGS) entry which is preliminary data.</text>
</comment>
<evidence type="ECO:0000313" key="2">
    <source>
        <dbReference type="Proteomes" id="UP000790709"/>
    </source>
</evidence>
<evidence type="ECO:0000313" key="1">
    <source>
        <dbReference type="EMBL" id="KAH7927118.1"/>
    </source>
</evidence>
<reference evidence="1" key="1">
    <citation type="journal article" date="2021" name="New Phytol.">
        <title>Evolutionary innovations through gain and loss of genes in the ectomycorrhizal Boletales.</title>
        <authorList>
            <person name="Wu G."/>
            <person name="Miyauchi S."/>
            <person name="Morin E."/>
            <person name="Kuo A."/>
            <person name="Drula E."/>
            <person name="Varga T."/>
            <person name="Kohler A."/>
            <person name="Feng B."/>
            <person name="Cao Y."/>
            <person name="Lipzen A."/>
            <person name="Daum C."/>
            <person name="Hundley H."/>
            <person name="Pangilinan J."/>
            <person name="Johnson J."/>
            <person name="Barry K."/>
            <person name="LaButti K."/>
            <person name="Ng V."/>
            <person name="Ahrendt S."/>
            <person name="Min B."/>
            <person name="Choi I.G."/>
            <person name="Park H."/>
            <person name="Plett J.M."/>
            <person name="Magnuson J."/>
            <person name="Spatafora J.W."/>
            <person name="Nagy L.G."/>
            <person name="Henrissat B."/>
            <person name="Grigoriev I.V."/>
            <person name="Yang Z.L."/>
            <person name="Xu J."/>
            <person name="Martin F.M."/>
        </authorList>
    </citation>
    <scope>NUCLEOTIDE SEQUENCE</scope>
    <source>
        <strain evidence="1">KUC20120723A-06</strain>
    </source>
</reference>